<dbReference type="SUPFAM" id="SSF55785">
    <property type="entry name" value="PYP-like sensor domain (PAS domain)"/>
    <property type="match status" value="1"/>
</dbReference>
<evidence type="ECO:0000256" key="4">
    <source>
        <dbReference type="ARBA" id="ARBA00022679"/>
    </source>
</evidence>
<dbReference type="CDD" id="cd00130">
    <property type="entry name" value="PAS"/>
    <property type="match status" value="1"/>
</dbReference>
<dbReference type="GO" id="GO:0004673">
    <property type="term" value="F:protein histidine kinase activity"/>
    <property type="evidence" value="ECO:0007669"/>
    <property type="project" value="UniProtKB-EC"/>
</dbReference>
<protein>
    <recommendedName>
        <fullName evidence="2">histidine kinase</fullName>
        <ecNumber evidence="2">2.7.13.3</ecNumber>
    </recommendedName>
</protein>
<dbReference type="InterPro" id="IPR036890">
    <property type="entry name" value="HATPase_C_sf"/>
</dbReference>
<reference evidence="16" key="2">
    <citation type="submission" date="2015-05" db="EMBL/GenBank/DDBJ databases">
        <title>Complete genome sequence of Halanaeroarchaeum sulfurireducens type strain M27-SA2, a sulfate-reducer haloarchaeon from marine anoxic lake Medee.</title>
        <authorList>
            <person name="Messina E."/>
            <person name="Kublanov I.V."/>
            <person name="Toshchakov S."/>
            <person name="Arcadi E."/>
            <person name="La Spada G."/>
            <person name="La Cono V."/>
            <person name="Yakimov M.M."/>
        </authorList>
    </citation>
    <scope>NUCLEOTIDE SEQUENCE [LARGE SCALE GENOMIC DNA]</scope>
    <source>
        <strain evidence="16">M27-SA2</strain>
    </source>
</reference>
<evidence type="ECO:0000259" key="10">
    <source>
        <dbReference type="PROSITE" id="PS50109"/>
    </source>
</evidence>
<keyword evidence="7" id="KW-0067">ATP-binding</keyword>
<keyword evidence="8" id="KW-0807">Transducer</keyword>
<dbReference type="KEGG" id="hsu:HLASF_0252"/>
<dbReference type="NCBIfam" id="TIGR00229">
    <property type="entry name" value="sensory_box"/>
    <property type="match status" value="1"/>
</dbReference>
<keyword evidence="17" id="KW-1185">Reference proteome</keyword>
<dbReference type="CDD" id="cd00075">
    <property type="entry name" value="HATPase"/>
    <property type="match status" value="1"/>
</dbReference>
<dbReference type="Pfam" id="PF00672">
    <property type="entry name" value="HAMP"/>
    <property type="match status" value="1"/>
</dbReference>
<dbReference type="SMART" id="SM00387">
    <property type="entry name" value="HATPase_c"/>
    <property type="match status" value="1"/>
</dbReference>
<evidence type="ECO:0000313" key="14">
    <source>
        <dbReference type="EMBL" id="AKH96761.1"/>
    </source>
</evidence>
<keyword evidence="3" id="KW-0597">Phosphoprotein</keyword>
<dbReference type="SUPFAM" id="SSF158472">
    <property type="entry name" value="HAMP domain-like"/>
    <property type="match status" value="1"/>
</dbReference>
<dbReference type="InterPro" id="IPR003660">
    <property type="entry name" value="HAMP_dom"/>
</dbReference>
<dbReference type="Proteomes" id="UP000069906">
    <property type="component" value="Chromosome"/>
</dbReference>
<proteinExistence type="predicted"/>
<keyword evidence="4" id="KW-0808">Transferase</keyword>
<dbReference type="CDD" id="cd06225">
    <property type="entry name" value="HAMP"/>
    <property type="match status" value="1"/>
</dbReference>
<dbReference type="STRING" id="1604004.HLASA_0252"/>
<dbReference type="GO" id="GO:0007165">
    <property type="term" value="P:signal transduction"/>
    <property type="evidence" value="ECO:0007669"/>
    <property type="project" value="UniProtKB-KW"/>
</dbReference>
<dbReference type="Gene3D" id="3.30.565.10">
    <property type="entry name" value="Histidine kinase-like ATPase, C-terminal domain"/>
    <property type="match status" value="1"/>
</dbReference>
<keyword evidence="9" id="KW-0472">Membrane</keyword>
<name>A0A0F7P6H4_9EURY</name>
<dbReference type="InterPro" id="IPR001610">
    <property type="entry name" value="PAC"/>
</dbReference>
<evidence type="ECO:0000256" key="9">
    <source>
        <dbReference type="SAM" id="Phobius"/>
    </source>
</evidence>
<dbReference type="PANTHER" id="PTHR44936">
    <property type="entry name" value="SENSOR PROTEIN CREC"/>
    <property type="match status" value="1"/>
</dbReference>
<dbReference type="InterPro" id="IPR000014">
    <property type="entry name" value="PAS"/>
</dbReference>
<gene>
    <name evidence="15" type="ORF">HLASA_0252</name>
    <name evidence="14" type="ORF">HLASF_0252</name>
</gene>
<dbReference type="InterPro" id="IPR050980">
    <property type="entry name" value="2C_sensor_his_kinase"/>
</dbReference>
<comment type="catalytic activity">
    <reaction evidence="1">
        <text>ATP + protein L-histidine = ADP + protein N-phospho-L-histidine.</text>
        <dbReference type="EC" id="2.7.13.3"/>
    </reaction>
</comment>
<evidence type="ECO:0000256" key="8">
    <source>
        <dbReference type="ARBA" id="ARBA00023224"/>
    </source>
</evidence>
<evidence type="ECO:0000313" key="16">
    <source>
        <dbReference type="Proteomes" id="UP000060390"/>
    </source>
</evidence>
<dbReference type="InterPro" id="IPR005467">
    <property type="entry name" value="His_kinase_dom"/>
</dbReference>
<evidence type="ECO:0000256" key="2">
    <source>
        <dbReference type="ARBA" id="ARBA00012438"/>
    </source>
</evidence>
<dbReference type="PROSITE" id="PS50113">
    <property type="entry name" value="PAC"/>
    <property type="match status" value="1"/>
</dbReference>
<dbReference type="EMBL" id="CP008874">
    <property type="protein sequence ID" value="AKH96761.1"/>
    <property type="molecule type" value="Genomic_DNA"/>
</dbReference>
<dbReference type="InterPro" id="IPR035965">
    <property type="entry name" value="PAS-like_dom_sf"/>
</dbReference>
<dbReference type="Proteomes" id="UP000060390">
    <property type="component" value="Chromosome"/>
</dbReference>
<dbReference type="Gene3D" id="3.30.450.20">
    <property type="entry name" value="PAS domain"/>
    <property type="match status" value="1"/>
</dbReference>
<evidence type="ECO:0000259" key="12">
    <source>
        <dbReference type="PROSITE" id="PS50113"/>
    </source>
</evidence>
<dbReference type="PANTHER" id="PTHR44936:SF10">
    <property type="entry name" value="SENSOR PROTEIN RSTB"/>
    <property type="match status" value="1"/>
</dbReference>
<feature type="transmembrane region" description="Helical" evidence="9">
    <location>
        <begin position="47"/>
        <end position="67"/>
    </location>
</feature>
<keyword evidence="6 14" id="KW-0418">Kinase</keyword>
<evidence type="ECO:0000256" key="7">
    <source>
        <dbReference type="ARBA" id="ARBA00022840"/>
    </source>
</evidence>
<dbReference type="SMART" id="SM00086">
    <property type="entry name" value="PAC"/>
    <property type="match status" value="1"/>
</dbReference>
<dbReference type="Pfam" id="PF02518">
    <property type="entry name" value="HATPase_c"/>
    <property type="match status" value="1"/>
</dbReference>
<dbReference type="PROSITE" id="PS50885">
    <property type="entry name" value="HAMP"/>
    <property type="match status" value="1"/>
</dbReference>
<evidence type="ECO:0000256" key="1">
    <source>
        <dbReference type="ARBA" id="ARBA00000085"/>
    </source>
</evidence>
<dbReference type="EMBL" id="CP011564">
    <property type="protein sequence ID" value="ALG81163.1"/>
    <property type="molecule type" value="Genomic_DNA"/>
</dbReference>
<dbReference type="KEGG" id="hsf:HLASA_0252"/>
<feature type="domain" description="HAMP" evidence="13">
    <location>
        <begin position="69"/>
        <end position="122"/>
    </location>
</feature>
<dbReference type="RefSeq" id="WP_050047599.1">
    <property type="nucleotide sequence ID" value="NZ_CP008874.1"/>
</dbReference>
<sequence>MKDLKRHRIGLKATVNLLAVLVLLTLSVGSTVWLIEGQTRRLSTLHQFLLALEVLGLIAVGAMAYLFHVRVLSPLKTLTRDAVAIADGDLDREIEQVNRDDEIGSLTRAVQEMRDQLFDHIEETKTFERAVEETGNAVVITDSNETIEYVNPAFERITGYSEAEALGKTPRILASGETDEEVYEDMWETISAGETWKGELVNRRKTGERQYVQQTIAPIERDGGSTEKYVSISANVTDQKLRNQVLEVFNRVLRHNLRNRVNVVTGNAELVRDRYARRLEQVADDIRASTAAPDGGAVEPDVDMANLAETVDEIAESVHEHTDMVVEAGLRLQELNEKASKADTVTQFTEESGGEQPLSEHLRTERDRVQQEFPEGNITLSIPDAPTIPCKESMRTALSELIENAVEHNDTDEPHVDLTMDVRSESVVVTVADDGPGIPEHERAVLREGEETPLSHGSGLGLWLVYWIVTMNGGRLQIEDREPRGTAVKLFLPLPRGGTETVADGAGND</sequence>
<dbReference type="GeneID" id="26009625"/>
<dbReference type="PROSITE" id="PS50112">
    <property type="entry name" value="PAS"/>
    <property type="match status" value="1"/>
</dbReference>
<evidence type="ECO:0000256" key="3">
    <source>
        <dbReference type="ARBA" id="ARBA00022553"/>
    </source>
</evidence>
<dbReference type="AlphaFoldDB" id="A0A0F7P6H4"/>
<dbReference type="PROSITE" id="PS50109">
    <property type="entry name" value="HIS_KIN"/>
    <property type="match status" value="1"/>
</dbReference>
<evidence type="ECO:0000313" key="15">
    <source>
        <dbReference type="EMBL" id="ALG81163.1"/>
    </source>
</evidence>
<reference evidence="15 16" key="3">
    <citation type="journal article" date="2016" name="Stand. Genomic Sci.">
        <title>Complete genome sequence of 'Halanaeroarchaeum sulfurireducens' M27-SA2, a sulfur-reducing and acetate-oxidizing haloarchaeon from the deep-sea hypersaline anoxic lake Medee.</title>
        <authorList>
            <person name="Messina E."/>
            <person name="Sorokin D.Y."/>
            <person name="Kublanov I.V."/>
            <person name="Toshchakov S."/>
            <person name="Lopatina A."/>
            <person name="Arcadi E."/>
            <person name="Smedile F."/>
            <person name="La Spada G."/>
            <person name="La Cono V."/>
            <person name="Yakimov M.M."/>
        </authorList>
    </citation>
    <scope>NUCLEOTIDE SEQUENCE [LARGE SCALE GENOMIC DNA]</scope>
    <source>
        <strain evidence="15 16">M27-SA2</strain>
    </source>
</reference>
<dbReference type="OrthoDB" id="230688at2157"/>
<feature type="transmembrane region" description="Helical" evidence="9">
    <location>
        <begin position="15"/>
        <end position="35"/>
    </location>
</feature>
<dbReference type="PRINTS" id="PR00344">
    <property type="entry name" value="BCTRLSENSOR"/>
</dbReference>
<dbReference type="InterPro" id="IPR004358">
    <property type="entry name" value="Sig_transdc_His_kin-like_C"/>
</dbReference>
<dbReference type="EC" id="2.7.13.3" evidence="2"/>
<dbReference type="Gene3D" id="6.10.340.10">
    <property type="match status" value="1"/>
</dbReference>
<keyword evidence="9" id="KW-1133">Transmembrane helix</keyword>
<evidence type="ECO:0000256" key="6">
    <source>
        <dbReference type="ARBA" id="ARBA00022777"/>
    </source>
</evidence>
<evidence type="ECO:0000256" key="5">
    <source>
        <dbReference type="ARBA" id="ARBA00022741"/>
    </source>
</evidence>
<dbReference type="GO" id="GO:0005524">
    <property type="term" value="F:ATP binding"/>
    <property type="evidence" value="ECO:0007669"/>
    <property type="project" value="UniProtKB-KW"/>
</dbReference>
<feature type="domain" description="PAC" evidence="12">
    <location>
        <begin position="194"/>
        <end position="248"/>
    </location>
</feature>
<dbReference type="HOGENOM" id="CLU_000445_114_58_2"/>
<keyword evidence="5" id="KW-0547">Nucleotide-binding</keyword>
<evidence type="ECO:0000259" key="13">
    <source>
        <dbReference type="PROSITE" id="PS50885"/>
    </source>
</evidence>
<evidence type="ECO:0000259" key="11">
    <source>
        <dbReference type="PROSITE" id="PS50112"/>
    </source>
</evidence>
<feature type="domain" description="PAS" evidence="11">
    <location>
        <begin position="123"/>
        <end position="193"/>
    </location>
</feature>
<feature type="domain" description="Histidine kinase" evidence="10">
    <location>
        <begin position="394"/>
        <end position="496"/>
    </location>
</feature>
<evidence type="ECO:0000313" key="17">
    <source>
        <dbReference type="Proteomes" id="UP000069906"/>
    </source>
</evidence>
<accession>A0A0F7P6H4</accession>
<dbReference type="InterPro" id="IPR000700">
    <property type="entry name" value="PAS-assoc_C"/>
</dbReference>
<reference evidence="14 17" key="1">
    <citation type="journal article" date="2015" name="ISME J.">
        <title>Elemental sulfur and acetate can support life of a novel strictly anaerobic haloarchaeon.</title>
        <authorList>
            <person name="Sorokin D.Y."/>
            <person name="Kublanov I.V."/>
            <person name="Gavrilov S.N."/>
            <person name="Rojo D."/>
            <person name="Roman P."/>
            <person name="Golyshin P.N."/>
            <person name="Slepak V.Z."/>
            <person name="Smedile F."/>
            <person name="Ferrer M."/>
            <person name="Messina E."/>
            <person name="La Cono V."/>
            <person name="Yakimov M.M."/>
        </authorList>
    </citation>
    <scope>NUCLEOTIDE SEQUENCE [LARGE SCALE GENOMIC DNA]</scope>
    <source>
        <strain evidence="14 17">HSR2</strain>
    </source>
</reference>
<dbReference type="SUPFAM" id="SSF55874">
    <property type="entry name" value="ATPase domain of HSP90 chaperone/DNA topoisomerase II/histidine kinase"/>
    <property type="match status" value="1"/>
</dbReference>
<dbReference type="InterPro" id="IPR003594">
    <property type="entry name" value="HATPase_dom"/>
</dbReference>
<dbReference type="SMART" id="SM00091">
    <property type="entry name" value="PAS"/>
    <property type="match status" value="1"/>
</dbReference>
<organism evidence="14 17">
    <name type="scientific">Halanaeroarchaeum sulfurireducens</name>
    <dbReference type="NCBI Taxonomy" id="1604004"/>
    <lineage>
        <taxon>Archaea</taxon>
        <taxon>Methanobacteriati</taxon>
        <taxon>Methanobacteriota</taxon>
        <taxon>Stenosarchaea group</taxon>
        <taxon>Halobacteria</taxon>
        <taxon>Halobacteriales</taxon>
        <taxon>Halobacteriaceae</taxon>
        <taxon>Halanaeroarchaeum</taxon>
    </lineage>
</organism>
<dbReference type="Pfam" id="PF13426">
    <property type="entry name" value="PAS_9"/>
    <property type="match status" value="1"/>
</dbReference>
<dbReference type="GO" id="GO:0016020">
    <property type="term" value="C:membrane"/>
    <property type="evidence" value="ECO:0007669"/>
    <property type="project" value="InterPro"/>
</dbReference>
<keyword evidence="9" id="KW-0812">Transmembrane</keyword>
<dbReference type="SMART" id="SM00304">
    <property type="entry name" value="HAMP"/>
    <property type="match status" value="1"/>
</dbReference>